<reference evidence="1" key="2">
    <citation type="submission" date="2015-06" db="UniProtKB">
        <authorList>
            <consortium name="EnsemblPlants"/>
        </authorList>
    </citation>
    <scope>IDENTIFICATION</scope>
    <source>
        <strain evidence="1">DM1-3 516 R44</strain>
    </source>
</reference>
<dbReference type="AlphaFoldDB" id="M1DXN6"/>
<evidence type="ECO:0000313" key="1">
    <source>
        <dbReference type="EnsemblPlants" id="PGSC0003DMT400096079"/>
    </source>
</evidence>
<organism evidence="1 2">
    <name type="scientific">Solanum tuberosum</name>
    <name type="common">Potato</name>
    <dbReference type="NCBI Taxonomy" id="4113"/>
    <lineage>
        <taxon>Eukaryota</taxon>
        <taxon>Viridiplantae</taxon>
        <taxon>Streptophyta</taxon>
        <taxon>Embryophyta</taxon>
        <taxon>Tracheophyta</taxon>
        <taxon>Spermatophyta</taxon>
        <taxon>Magnoliopsida</taxon>
        <taxon>eudicotyledons</taxon>
        <taxon>Gunneridae</taxon>
        <taxon>Pentapetalae</taxon>
        <taxon>asterids</taxon>
        <taxon>lamiids</taxon>
        <taxon>Solanales</taxon>
        <taxon>Solanaceae</taxon>
        <taxon>Solanoideae</taxon>
        <taxon>Solaneae</taxon>
        <taxon>Solanum</taxon>
    </lineage>
</organism>
<dbReference type="Gramene" id="PGSC0003DMT400096079">
    <property type="protein sequence ID" value="PGSC0003DMT400096079"/>
    <property type="gene ID" value="PGSC0003DMG400045650"/>
</dbReference>
<reference evidence="2" key="1">
    <citation type="journal article" date="2011" name="Nature">
        <title>Genome sequence and analysis of the tuber crop potato.</title>
        <authorList>
            <consortium name="The Potato Genome Sequencing Consortium"/>
        </authorList>
    </citation>
    <scope>NUCLEOTIDE SEQUENCE [LARGE SCALE GENOMIC DNA]</scope>
    <source>
        <strain evidence="2">cv. DM1-3 516 R44</strain>
    </source>
</reference>
<sequence>MDLRPIMSSRHLASESWELRSEQRTMVPPTVRRSWRGSRHFLKFLGGLDVVNHGPYLRSVVQPTVCRWSPLVAPVTFEILKFGLSRIRGATITIYYRSLDSVNKCVEDQLIRGGIIRQPFDIASVLLDEMTKINRAWYTREDQVSPLNFGLAKEQLEKNQERDDNMAKMITQMTLLTKHVTGSGYEAMNPAGEIFENKEVHLMSRLEEGSCLNCLRPDGNQGWNILSWRENNEDWSDRYRCWRKEDDVDVCFAHASGSPNSRDSSMSF</sequence>
<name>M1DXN6_SOLTU</name>
<keyword evidence="2" id="KW-1185">Reference proteome</keyword>
<dbReference type="Proteomes" id="UP000011115">
    <property type="component" value="Unassembled WGS sequence"/>
</dbReference>
<dbReference type="EnsemblPlants" id="PGSC0003DMT400096079">
    <property type="protein sequence ID" value="PGSC0003DMT400096079"/>
    <property type="gene ID" value="PGSC0003DMG400045650"/>
</dbReference>
<proteinExistence type="predicted"/>
<accession>M1DXN6</accession>
<dbReference type="PaxDb" id="4113-PGSC0003DMT400096079"/>
<dbReference type="HOGENOM" id="CLU_1039799_0_0_1"/>
<dbReference type="InParanoid" id="M1DXN6"/>
<protein>
    <submittedName>
        <fullName evidence="1">Uncharacterized protein</fullName>
    </submittedName>
</protein>
<evidence type="ECO:0000313" key="2">
    <source>
        <dbReference type="Proteomes" id="UP000011115"/>
    </source>
</evidence>